<accession>A0ABS1DAM5</accession>
<evidence type="ECO:0008006" key="4">
    <source>
        <dbReference type="Google" id="ProtNLM"/>
    </source>
</evidence>
<dbReference type="Proteomes" id="UP001296873">
    <property type="component" value="Unassembled WGS sequence"/>
</dbReference>
<keyword evidence="3" id="KW-1185">Reference proteome</keyword>
<keyword evidence="1" id="KW-0472">Membrane</keyword>
<evidence type="ECO:0000313" key="3">
    <source>
        <dbReference type="Proteomes" id="UP001296873"/>
    </source>
</evidence>
<gene>
    <name evidence="2" type="ORF">CKO28_02950</name>
</gene>
<name>A0ABS1DAM5_9PROT</name>
<feature type="transmembrane region" description="Helical" evidence="1">
    <location>
        <begin position="87"/>
        <end position="108"/>
    </location>
</feature>
<sequence length="111" mass="12241">MHRPYRRESNRLVLLAGAAFLIGMLLDSFALAATTVARDLQMTSWDMLMEIGPLPLLSMIVVTALVIGACIRALIDRRWRACWRVRDVAVFGALVLVAMASSTAPLWLGLT</sequence>
<proteinExistence type="predicted"/>
<evidence type="ECO:0000313" key="2">
    <source>
        <dbReference type="EMBL" id="MBK1667001.1"/>
    </source>
</evidence>
<evidence type="ECO:0000256" key="1">
    <source>
        <dbReference type="SAM" id="Phobius"/>
    </source>
</evidence>
<comment type="caution">
    <text evidence="2">The sequence shown here is derived from an EMBL/GenBank/DDBJ whole genome shotgun (WGS) entry which is preliminary data.</text>
</comment>
<keyword evidence="1" id="KW-0812">Transmembrane</keyword>
<dbReference type="RefSeq" id="WP_200339059.1">
    <property type="nucleotide sequence ID" value="NZ_NRRL01000003.1"/>
</dbReference>
<organism evidence="2 3">
    <name type="scientific">Rhodovibrio sodomensis</name>
    <dbReference type="NCBI Taxonomy" id="1088"/>
    <lineage>
        <taxon>Bacteria</taxon>
        <taxon>Pseudomonadati</taxon>
        <taxon>Pseudomonadota</taxon>
        <taxon>Alphaproteobacteria</taxon>
        <taxon>Rhodospirillales</taxon>
        <taxon>Rhodovibrionaceae</taxon>
        <taxon>Rhodovibrio</taxon>
    </lineage>
</organism>
<feature type="transmembrane region" description="Helical" evidence="1">
    <location>
        <begin position="56"/>
        <end position="75"/>
    </location>
</feature>
<reference evidence="2 3" key="1">
    <citation type="journal article" date="2020" name="Microorganisms">
        <title>Osmotic Adaptation and Compatible Solute Biosynthesis of Phototrophic Bacteria as Revealed from Genome Analyses.</title>
        <authorList>
            <person name="Imhoff J.F."/>
            <person name="Rahn T."/>
            <person name="Kunzel S."/>
            <person name="Keller A."/>
            <person name="Neulinger S.C."/>
        </authorList>
    </citation>
    <scope>NUCLEOTIDE SEQUENCE [LARGE SCALE GENOMIC DNA]</scope>
    <source>
        <strain evidence="2 3">DSM 9895</strain>
    </source>
</reference>
<dbReference type="EMBL" id="NRRL01000003">
    <property type="protein sequence ID" value="MBK1667001.1"/>
    <property type="molecule type" value="Genomic_DNA"/>
</dbReference>
<keyword evidence="1" id="KW-1133">Transmembrane helix</keyword>
<protein>
    <recommendedName>
        <fullName evidence="4">DUF5658 domain-containing protein</fullName>
    </recommendedName>
</protein>